<dbReference type="InterPro" id="IPR015414">
    <property type="entry name" value="TMEM64"/>
</dbReference>
<comment type="similarity">
    <text evidence="6">Belongs to the TVP38/TMEM64 family.</text>
</comment>
<reference evidence="8 9" key="1">
    <citation type="submission" date="2018-10" db="EMBL/GenBank/DDBJ databases">
        <title>Cohnella sp. M2MS4P-1, whole genome shotgun sequence.</title>
        <authorList>
            <person name="Tuo L."/>
        </authorList>
    </citation>
    <scope>NUCLEOTIDE SEQUENCE [LARGE SCALE GENOMIC DNA]</scope>
    <source>
        <strain evidence="8 9">M2MS4P-1</strain>
    </source>
</reference>
<feature type="transmembrane region" description="Helical" evidence="6">
    <location>
        <begin position="185"/>
        <end position="201"/>
    </location>
</feature>
<dbReference type="PANTHER" id="PTHR12677">
    <property type="entry name" value="GOLGI APPARATUS MEMBRANE PROTEIN TVP38-RELATED"/>
    <property type="match status" value="1"/>
</dbReference>
<evidence type="ECO:0000313" key="8">
    <source>
        <dbReference type="EMBL" id="RKP50110.1"/>
    </source>
</evidence>
<comment type="subcellular location">
    <subcellularLocation>
        <location evidence="1 6">Cell membrane</location>
        <topology evidence="1 6">Multi-pass membrane protein</topology>
    </subcellularLocation>
</comment>
<dbReference type="Pfam" id="PF09335">
    <property type="entry name" value="VTT_dom"/>
    <property type="match status" value="1"/>
</dbReference>
<dbReference type="PANTHER" id="PTHR12677:SF55">
    <property type="entry name" value="UNDECAPRENYL PHOSPHATE TRANSPORTER SAOUHSC_00901-RELATED"/>
    <property type="match status" value="1"/>
</dbReference>
<evidence type="ECO:0000256" key="1">
    <source>
        <dbReference type="ARBA" id="ARBA00004651"/>
    </source>
</evidence>
<feature type="transmembrane region" description="Helical" evidence="6">
    <location>
        <begin position="127"/>
        <end position="147"/>
    </location>
</feature>
<name>A0A494XHJ4_9BACL</name>
<organism evidence="8 9">
    <name type="scientific">Cohnella endophytica</name>
    <dbReference type="NCBI Taxonomy" id="2419778"/>
    <lineage>
        <taxon>Bacteria</taxon>
        <taxon>Bacillati</taxon>
        <taxon>Bacillota</taxon>
        <taxon>Bacilli</taxon>
        <taxon>Bacillales</taxon>
        <taxon>Paenibacillaceae</taxon>
        <taxon>Cohnella</taxon>
    </lineage>
</organism>
<accession>A0A494XHJ4</accession>
<evidence type="ECO:0000313" key="9">
    <source>
        <dbReference type="Proteomes" id="UP000282076"/>
    </source>
</evidence>
<proteinExistence type="inferred from homology"/>
<keyword evidence="2 6" id="KW-1003">Cell membrane</keyword>
<keyword evidence="5 6" id="KW-0472">Membrane</keyword>
<comment type="caution">
    <text evidence="8">The sequence shown here is derived from an EMBL/GenBank/DDBJ whole genome shotgun (WGS) entry which is preliminary data.</text>
</comment>
<dbReference type="InterPro" id="IPR032816">
    <property type="entry name" value="VTT_dom"/>
</dbReference>
<dbReference type="AlphaFoldDB" id="A0A494XHJ4"/>
<feature type="transmembrane region" description="Helical" evidence="6">
    <location>
        <begin position="77"/>
        <end position="98"/>
    </location>
</feature>
<evidence type="ECO:0000259" key="7">
    <source>
        <dbReference type="Pfam" id="PF09335"/>
    </source>
</evidence>
<dbReference type="Proteomes" id="UP000282076">
    <property type="component" value="Unassembled WGS sequence"/>
</dbReference>
<keyword evidence="4 6" id="KW-1133">Transmembrane helix</keyword>
<gene>
    <name evidence="8" type="ORF">D7Z26_20085</name>
</gene>
<feature type="domain" description="VTT" evidence="7">
    <location>
        <begin position="57"/>
        <end position="175"/>
    </location>
</feature>
<keyword evidence="3 6" id="KW-0812">Transmembrane</keyword>
<keyword evidence="9" id="KW-1185">Reference proteome</keyword>
<evidence type="ECO:0000256" key="4">
    <source>
        <dbReference type="ARBA" id="ARBA00022989"/>
    </source>
</evidence>
<feature type="transmembrane region" description="Helical" evidence="6">
    <location>
        <begin position="153"/>
        <end position="173"/>
    </location>
</feature>
<evidence type="ECO:0000256" key="5">
    <source>
        <dbReference type="ARBA" id="ARBA00023136"/>
    </source>
</evidence>
<evidence type="ECO:0000256" key="2">
    <source>
        <dbReference type="ARBA" id="ARBA00022475"/>
    </source>
</evidence>
<evidence type="ECO:0000256" key="3">
    <source>
        <dbReference type="ARBA" id="ARBA00022692"/>
    </source>
</evidence>
<dbReference type="RefSeq" id="WP_120978793.1">
    <property type="nucleotide sequence ID" value="NZ_RBZM01000008.1"/>
</dbReference>
<dbReference type="EMBL" id="RBZM01000008">
    <property type="protein sequence ID" value="RKP50110.1"/>
    <property type="molecule type" value="Genomic_DNA"/>
</dbReference>
<sequence length="209" mass="23753">MLNAHLLGIAAWSFKEWLAYVKTLNLEQIKELLQRYSELGPLPGIILPFLESLFPFLPLVVFVVANTLAYGMWLGFLYSWIGASAGSMVVFLIARQLASRRGQQLRKKYPKIEKLFGYIERKGFTPIFLLSCFPFTPSILINVTAGLSKIPTHTYFTAMILGKAVMIFALAFLGNDLQAMIDHPWRIVLALFLLFLLWMGGRKLEARYS</sequence>
<dbReference type="OrthoDB" id="1651121at2"/>
<protein>
    <recommendedName>
        <fullName evidence="6">TVP38/TMEM64 family membrane protein</fullName>
    </recommendedName>
</protein>
<evidence type="ECO:0000256" key="6">
    <source>
        <dbReference type="RuleBase" id="RU366058"/>
    </source>
</evidence>
<feature type="transmembrane region" description="Helical" evidence="6">
    <location>
        <begin position="45"/>
        <end position="65"/>
    </location>
</feature>
<dbReference type="GO" id="GO:0005886">
    <property type="term" value="C:plasma membrane"/>
    <property type="evidence" value="ECO:0007669"/>
    <property type="project" value="UniProtKB-SubCell"/>
</dbReference>